<dbReference type="Proteomes" id="UP000000322">
    <property type="component" value="Chromosome"/>
</dbReference>
<dbReference type="eggNOG" id="ENOG502ZP87">
    <property type="taxonomic scope" value="Bacteria"/>
</dbReference>
<reference evidence="1 2" key="1">
    <citation type="journal article" date="2009" name="Stand. Genomic Sci.">
        <title>Complete genome sequence of Sanguibacter keddieii type strain (ST-74).</title>
        <authorList>
            <person name="Ivanova N."/>
            <person name="Sikorski J."/>
            <person name="Sims D."/>
            <person name="Brettin T."/>
            <person name="Detter J.C."/>
            <person name="Han C."/>
            <person name="Lapidus A."/>
            <person name="Copeland A."/>
            <person name="Glavina Del Rio T."/>
            <person name="Nolan M."/>
            <person name="Chen F."/>
            <person name="Lucas S."/>
            <person name="Tice H."/>
            <person name="Cheng J.F."/>
            <person name="Bruce D."/>
            <person name="Goodwin L."/>
            <person name="Pitluck S."/>
            <person name="Pati A."/>
            <person name="Mavromatis K."/>
            <person name="Chen A."/>
            <person name="Palaniappan K."/>
            <person name="D'haeseleer P."/>
            <person name="Chain P."/>
            <person name="Bristow J."/>
            <person name="Eisen J.A."/>
            <person name="Markowitz V."/>
            <person name="Hugenholtz P."/>
            <person name="Goker M."/>
            <person name="Pukall R."/>
            <person name="Klenk H.P."/>
            <person name="Kyrpides N.C."/>
        </authorList>
    </citation>
    <scope>NUCLEOTIDE SEQUENCE [LARGE SCALE GENOMIC DNA]</scope>
    <source>
        <strain evidence="2">ATCC 51767 / DSM 10542 / NCFB 3025 / ST-74</strain>
    </source>
</reference>
<sequence>MYVGAYHSTNQSDPDVHHIYDDCPSGQQIPAGNRRDGTGGWRICEHCNVR</sequence>
<evidence type="ECO:0000313" key="2">
    <source>
        <dbReference type="Proteomes" id="UP000000322"/>
    </source>
</evidence>
<dbReference type="STRING" id="446469.Sked_19250"/>
<accession>D1BHD0</accession>
<protein>
    <submittedName>
        <fullName evidence="1">Uncharacterized protein</fullName>
    </submittedName>
</protein>
<dbReference type="KEGG" id="ske:Sked_19250"/>
<organism evidence="1 2">
    <name type="scientific">Sanguibacter keddieii (strain ATCC 51767 / DSM 10542 / NCFB 3025 / ST-74)</name>
    <dbReference type="NCBI Taxonomy" id="446469"/>
    <lineage>
        <taxon>Bacteria</taxon>
        <taxon>Bacillati</taxon>
        <taxon>Actinomycetota</taxon>
        <taxon>Actinomycetes</taxon>
        <taxon>Micrococcales</taxon>
        <taxon>Sanguibacteraceae</taxon>
        <taxon>Sanguibacter</taxon>
    </lineage>
</organism>
<dbReference type="AlphaFoldDB" id="D1BHD0"/>
<proteinExistence type="predicted"/>
<evidence type="ECO:0000313" key="1">
    <source>
        <dbReference type="EMBL" id="ACZ21850.1"/>
    </source>
</evidence>
<gene>
    <name evidence="1" type="ordered locus">Sked_19250</name>
</gene>
<dbReference type="HOGENOM" id="CLU_3122497_0_0_11"/>
<dbReference type="RefSeq" id="WP_012866919.1">
    <property type="nucleotide sequence ID" value="NC_013521.1"/>
</dbReference>
<keyword evidence="2" id="KW-1185">Reference proteome</keyword>
<name>D1BHD0_SANKS</name>
<dbReference type="EMBL" id="CP001819">
    <property type="protein sequence ID" value="ACZ21850.1"/>
    <property type="molecule type" value="Genomic_DNA"/>
</dbReference>